<evidence type="ECO:0000256" key="1">
    <source>
        <dbReference type="ARBA" id="ARBA00007831"/>
    </source>
</evidence>
<dbReference type="EMBL" id="CAXDID020000012">
    <property type="protein sequence ID" value="CAL5980849.1"/>
    <property type="molecule type" value="Genomic_DNA"/>
</dbReference>
<evidence type="ECO:0000313" key="3">
    <source>
        <dbReference type="EMBL" id="CAL5980849.1"/>
    </source>
</evidence>
<dbReference type="PANTHER" id="PTHR10502">
    <property type="entry name" value="ANNEXIN"/>
    <property type="match status" value="1"/>
</dbReference>
<dbReference type="Gene3D" id="1.10.220.10">
    <property type="entry name" value="Annexin"/>
    <property type="match status" value="3"/>
</dbReference>
<dbReference type="InterPro" id="IPR037104">
    <property type="entry name" value="Annexin_sf"/>
</dbReference>
<dbReference type="GO" id="GO:0005509">
    <property type="term" value="F:calcium ion binding"/>
    <property type="evidence" value="ECO:0007669"/>
    <property type="project" value="InterPro"/>
</dbReference>
<reference evidence="2" key="1">
    <citation type="submission" date="2023-06" db="EMBL/GenBank/DDBJ databases">
        <authorList>
            <person name="Kurt Z."/>
        </authorList>
    </citation>
    <scope>NUCLEOTIDE SEQUENCE</scope>
</reference>
<evidence type="ECO:0000313" key="4">
    <source>
        <dbReference type="Proteomes" id="UP001642409"/>
    </source>
</evidence>
<dbReference type="GO" id="GO:0005886">
    <property type="term" value="C:plasma membrane"/>
    <property type="evidence" value="ECO:0007669"/>
    <property type="project" value="TreeGrafter"/>
</dbReference>
<dbReference type="GO" id="GO:0005544">
    <property type="term" value="F:calcium-dependent phospholipid binding"/>
    <property type="evidence" value="ECO:0007669"/>
    <property type="project" value="InterPro"/>
</dbReference>
<gene>
    <name evidence="2" type="ORF">HINF_LOCUS11111</name>
    <name evidence="3" type="ORF">HINF_LOCUS6378</name>
</gene>
<name>A0AA86NRE6_9EUKA</name>
<comment type="caution">
    <text evidence="2">The sequence shown here is derived from an EMBL/GenBank/DDBJ whole genome shotgun (WGS) entry which is preliminary data.</text>
</comment>
<dbReference type="EMBL" id="CATOUU010000279">
    <property type="protein sequence ID" value="CAI9923466.1"/>
    <property type="molecule type" value="Genomic_DNA"/>
</dbReference>
<dbReference type="GO" id="GO:0001786">
    <property type="term" value="F:phosphatidylserine binding"/>
    <property type="evidence" value="ECO:0007669"/>
    <property type="project" value="TreeGrafter"/>
</dbReference>
<dbReference type="SUPFAM" id="SSF47874">
    <property type="entry name" value="Annexin"/>
    <property type="match status" value="1"/>
</dbReference>
<reference evidence="3 4" key="2">
    <citation type="submission" date="2024-07" db="EMBL/GenBank/DDBJ databases">
        <authorList>
            <person name="Akdeniz Z."/>
        </authorList>
    </citation>
    <scope>NUCLEOTIDE SEQUENCE [LARGE SCALE GENOMIC DNA]</scope>
</reference>
<dbReference type="GO" id="GO:0005737">
    <property type="term" value="C:cytoplasm"/>
    <property type="evidence" value="ECO:0007669"/>
    <property type="project" value="TreeGrafter"/>
</dbReference>
<proteinExistence type="inferred from homology"/>
<organism evidence="2">
    <name type="scientific">Hexamita inflata</name>
    <dbReference type="NCBI Taxonomy" id="28002"/>
    <lineage>
        <taxon>Eukaryota</taxon>
        <taxon>Metamonada</taxon>
        <taxon>Diplomonadida</taxon>
        <taxon>Hexamitidae</taxon>
        <taxon>Hexamitinae</taxon>
        <taxon>Hexamita</taxon>
    </lineage>
</organism>
<sequence>MKGLISAAPLTPEQLAVAVDSFGKLKTGVFSTSPDKQIVEIVKQYNSEQIQQINKAYYEKHSNSISQFITKMIKDNDCQDLTLLVLGPRHDSWAKLVNTALKDMSENSDLLVTSILMMDPEDVYRTKVAYKIRFNNPMEQDIMHQLKGNSFWERLVLAWLRRDAPGFVSARFNTKQEAKELLAATTGLGTNDAVYVKIMSQSTTTEFQKIAEEFQSLTTRGITECTKREQAELEAKYNADYKKKNYNQGTAEEKLALDTFMRTKTTKSFTDVIDSEFTKKSLDNFTAKLAFYKLSDTETALKFIFNNSFNEATEYQQGTGGNVDKPMMNFLIAVQRDKFVLDEKMNSLLKKKFLMKTGSYDDAVKGYFGMK</sequence>
<dbReference type="PANTHER" id="PTHR10502:SF102">
    <property type="entry name" value="ANNEXIN B11"/>
    <property type="match status" value="1"/>
</dbReference>
<evidence type="ECO:0000313" key="2">
    <source>
        <dbReference type="EMBL" id="CAI9923466.1"/>
    </source>
</evidence>
<dbReference type="Proteomes" id="UP001642409">
    <property type="component" value="Unassembled WGS sequence"/>
</dbReference>
<protein>
    <submittedName>
        <fullName evidence="2">Annexin 11</fullName>
    </submittedName>
    <submittedName>
        <fullName evidence="3">Annexin_11</fullName>
    </submittedName>
</protein>
<comment type="similarity">
    <text evidence="1">Belongs to the annexin family.</text>
</comment>
<keyword evidence="4" id="KW-1185">Reference proteome</keyword>
<accession>A0AA86NRE6</accession>
<dbReference type="AlphaFoldDB" id="A0AA86NRE6"/>